<dbReference type="SUPFAM" id="SSF69754">
    <property type="entry name" value="Ribosome binding protein Y (YfiA homologue)"/>
    <property type="match status" value="1"/>
</dbReference>
<name>A0A3A5MHC7_9MICO</name>
<feature type="region of interest" description="Disordered" evidence="1">
    <location>
        <begin position="98"/>
        <end position="125"/>
    </location>
</feature>
<accession>A0A3A5MHC7</accession>
<sequence>MQVLLNTDHNIDGTAGLTEYVETTVAASLARFAPHITRVEVHLSDGSAGRSTGDDIKCLLEVRPAGGSPITAHNNASNVDDALNGSLEKMERLLETASGKLDDRRGDFASEIAEQHAEQESVQRA</sequence>
<evidence type="ECO:0000256" key="1">
    <source>
        <dbReference type="SAM" id="MobiDB-lite"/>
    </source>
</evidence>
<comment type="caution">
    <text evidence="2">The sequence shown here is derived from an EMBL/GenBank/DDBJ whole genome shotgun (WGS) entry which is preliminary data.</text>
</comment>
<organism evidence="2 3">
    <name type="scientific">Cryobacterium melibiosiphilum</name>
    <dbReference type="NCBI Taxonomy" id="995039"/>
    <lineage>
        <taxon>Bacteria</taxon>
        <taxon>Bacillati</taxon>
        <taxon>Actinomycetota</taxon>
        <taxon>Actinomycetes</taxon>
        <taxon>Micrococcales</taxon>
        <taxon>Microbacteriaceae</taxon>
        <taxon>Cryobacterium</taxon>
    </lineage>
</organism>
<dbReference type="Proteomes" id="UP000272015">
    <property type="component" value="Unassembled WGS sequence"/>
</dbReference>
<evidence type="ECO:0000313" key="3">
    <source>
        <dbReference type="Proteomes" id="UP000272015"/>
    </source>
</evidence>
<proteinExistence type="predicted"/>
<gene>
    <name evidence="2" type="ORF">D6T64_10120</name>
</gene>
<dbReference type="AlphaFoldDB" id="A0A3A5MHC7"/>
<dbReference type="OrthoDB" id="121633at2"/>
<keyword evidence="3" id="KW-1185">Reference proteome</keyword>
<reference evidence="2 3" key="1">
    <citation type="submission" date="2018-09" db="EMBL/GenBank/DDBJ databases">
        <title>Novel species of Cryobacterium.</title>
        <authorList>
            <person name="Liu Q."/>
            <person name="Xin Y.-H."/>
        </authorList>
    </citation>
    <scope>NUCLEOTIDE SEQUENCE [LARGE SCALE GENOMIC DNA]</scope>
    <source>
        <strain evidence="2 3">Hh39</strain>
    </source>
</reference>
<dbReference type="EMBL" id="QZVS01000082">
    <property type="protein sequence ID" value="RJT88485.1"/>
    <property type="molecule type" value="Genomic_DNA"/>
</dbReference>
<dbReference type="Gene3D" id="3.30.160.100">
    <property type="entry name" value="Ribosome hibernation promotion factor-like"/>
    <property type="match status" value="1"/>
</dbReference>
<dbReference type="InterPro" id="IPR003489">
    <property type="entry name" value="RHF/RaiA"/>
</dbReference>
<dbReference type="Pfam" id="PF02482">
    <property type="entry name" value="Ribosomal_S30AE"/>
    <property type="match status" value="1"/>
</dbReference>
<evidence type="ECO:0000313" key="2">
    <source>
        <dbReference type="EMBL" id="RJT88485.1"/>
    </source>
</evidence>
<dbReference type="InterPro" id="IPR036567">
    <property type="entry name" value="RHF-like"/>
</dbReference>
<protein>
    <submittedName>
        <fullName evidence="2">HPF/RaiA family ribosome-associated protein</fullName>
    </submittedName>
</protein>
<dbReference type="RefSeq" id="WP_119974556.1">
    <property type="nucleotide sequence ID" value="NZ_JBHSQA010000001.1"/>
</dbReference>